<protein>
    <submittedName>
        <fullName evidence="1">Uncharacterized protein</fullName>
    </submittedName>
</protein>
<reference evidence="1" key="1">
    <citation type="submission" date="2018-05" db="EMBL/GenBank/DDBJ databases">
        <authorList>
            <person name="Lanie J.A."/>
            <person name="Ng W.-L."/>
            <person name="Kazmierczak K.M."/>
            <person name="Andrzejewski T.M."/>
            <person name="Davidsen T.M."/>
            <person name="Wayne K.J."/>
            <person name="Tettelin H."/>
            <person name="Glass J.I."/>
            <person name="Rusch D."/>
            <person name="Podicherti R."/>
            <person name="Tsui H.-C.T."/>
            <person name="Winkler M.E."/>
        </authorList>
    </citation>
    <scope>NUCLEOTIDE SEQUENCE</scope>
</reference>
<organism evidence="1">
    <name type="scientific">marine metagenome</name>
    <dbReference type="NCBI Taxonomy" id="408172"/>
    <lineage>
        <taxon>unclassified sequences</taxon>
        <taxon>metagenomes</taxon>
        <taxon>ecological metagenomes</taxon>
    </lineage>
</organism>
<dbReference type="AlphaFoldDB" id="A0A382WKP5"/>
<feature type="non-terminal residue" evidence="1">
    <location>
        <position position="39"/>
    </location>
</feature>
<accession>A0A382WKP5</accession>
<proteinExistence type="predicted"/>
<gene>
    <name evidence="1" type="ORF">METZ01_LOCUS412360</name>
</gene>
<dbReference type="EMBL" id="UINC01160705">
    <property type="protein sequence ID" value="SVD59506.1"/>
    <property type="molecule type" value="Genomic_DNA"/>
</dbReference>
<sequence>MNLHLIILIVIFSNILLPNVEEYINDIQKLINTSQYNKA</sequence>
<evidence type="ECO:0000313" key="1">
    <source>
        <dbReference type="EMBL" id="SVD59506.1"/>
    </source>
</evidence>
<name>A0A382WKP5_9ZZZZ</name>